<dbReference type="GO" id="GO:0009116">
    <property type="term" value="P:nucleoside metabolic process"/>
    <property type="evidence" value="ECO:0007669"/>
    <property type="project" value="InterPro"/>
</dbReference>
<comment type="caution">
    <text evidence="4">The sequence shown here is derived from an EMBL/GenBank/DDBJ whole genome shotgun (WGS) entry which is preliminary data.</text>
</comment>
<dbReference type="CDD" id="cd09010">
    <property type="entry name" value="MTAP_SsMTAPII_like_MTIP"/>
    <property type="match status" value="1"/>
</dbReference>
<dbReference type="InterPro" id="IPR010044">
    <property type="entry name" value="MTAP"/>
</dbReference>
<protein>
    <submittedName>
        <fullName evidence="4">S-methyl-5'-thioadenosine phosphorylase</fullName>
        <ecNumber evidence="4">2.4.2.28</ecNumber>
    </submittedName>
</protein>
<dbReference type="Pfam" id="PF01048">
    <property type="entry name" value="PNP_UDP_1"/>
    <property type="match status" value="1"/>
</dbReference>
<name>A0A7C5M199_9PROT</name>
<dbReference type="SUPFAM" id="SSF53167">
    <property type="entry name" value="Purine and uridine phosphorylases"/>
    <property type="match status" value="1"/>
</dbReference>
<dbReference type="Proteomes" id="UP000885830">
    <property type="component" value="Unassembled WGS sequence"/>
</dbReference>
<evidence type="ECO:0000256" key="2">
    <source>
        <dbReference type="ARBA" id="ARBA00022679"/>
    </source>
</evidence>
<dbReference type="GO" id="GO:0017061">
    <property type="term" value="F:S-methyl-5-thioadenosine phosphorylase activity"/>
    <property type="evidence" value="ECO:0007669"/>
    <property type="project" value="UniProtKB-EC"/>
</dbReference>
<feature type="domain" description="Nucleoside phosphorylase" evidence="3">
    <location>
        <begin position="5"/>
        <end position="231"/>
    </location>
</feature>
<dbReference type="EC" id="2.4.2.28" evidence="4"/>
<dbReference type="Gene3D" id="3.40.50.1580">
    <property type="entry name" value="Nucleoside phosphorylase domain"/>
    <property type="match status" value="1"/>
</dbReference>
<dbReference type="GO" id="GO:0019509">
    <property type="term" value="P:L-methionine salvage from methylthioadenosine"/>
    <property type="evidence" value="ECO:0007669"/>
    <property type="project" value="TreeGrafter"/>
</dbReference>
<proteinExistence type="predicted"/>
<keyword evidence="1 4" id="KW-0328">Glycosyltransferase</keyword>
<evidence type="ECO:0000259" key="3">
    <source>
        <dbReference type="Pfam" id="PF01048"/>
    </source>
</evidence>
<dbReference type="EMBL" id="DRMJ01000517">
    <property type="protein sequence ID" value="HHL43912.1"/>
    <property type="molecule type" value="Genomic_DNA"/>
</dbReference>
<accession>A0A7C5M199</accession>
<dbReference type="InterPro" id="IPR000845">
    <property type="entry name" value="Nucleoside_phosphorylase_d"/>
</dbReference>
<sequence>MSEIVAIIGGTGIYALEGFDLRKEIIKTEYGNVTVERTDSLIFLNRHAPNHSVPPHKVNYRANIKALQQAGVKRLCAAYAVGCINPDFDLGIPVILDDFIDFSSGREHSFFDTITNGVGHVEMSAPFCPLLSKTLENEARQLGLKTRFGGVYGSVNGPRFETPAEIRAYRMLGADVIGMTLVPEIPLAREAGMCVAALAYSINWGAGMTDTIEFVTDNVEETKLMMLRAMINTLTNTKDDQCSPAKIL</sequence>
<keyword evidence="2 4" id="KW-0808">Transferase</keyword>
<dbReference type="InterPro" id="IPR035994">
    <property type="entry name" value="Nucleoside_phosphorylase_sf"/>
</dbReference>
<evidence type="ECO:0000256" key="1">
    <source>
        <dbReference type="ARBA" id="ARBA00022676"/>
    </source>
</evidence>
<gene>
    <name evidence="4" type="ORF">ENJ42_09850</name>
</gene>
<reference evidence="4" key="1">
    <citation type="journal article" date="2020" name="mSystems">
        <title>Genome- and Community-Level Interaction Insights into Carbon Utilization and Element Cycling Functions of Hydrothermarchaeota in Hydrothermal Sediment.</title>
        <authorList>
            <person name="Zhou Z."/>
            <person name="Liu Y."/>
            <person name="Xu W."/>
            <person name="Pan J."/>
            <person name="Luo Z.H."/>
            <person name="Li M."/>
        </authorList>
    </citation>
    <scope>NUCLEOTIDE SEQUENCE [LARGE SCALE GENOMIC DNA]</scope>
    <source>
        <strain evidence="4">HyVt-485</strain>
    </source>
</reference>
<dbReference type="GO" id="GO:0005829">
    <property type="term" value="C:cytosol"/>
    <property type="evidence" value="ECO:0007669"/>
    <property type="project" value="TreeGrafter"/>
</dbReference>
<dbReference type="PANTHER" id="PTHR42679">
    <property type="entry name" value="S-METHYL-5'-THIOADENOSINE PHOSPHORYLASE"/>
    <property type="match status" value="1"/>
</dbReference>
<dbReference type="AlphaFoldDB" id="A0A7C5M199"/>
<organism evidence="4">
    <name type="scientific">Hellea balneolensis</name>
    <dbReference type="NCBI Taxonomy" id="287478"/>
    <lineage>
        <taxon>Bacteria</taxon>
        <taxon>Pseudomonadati</taxon>
        <taxon>Pseudomonadota</taxon>
        <taxon>Alphaproteobacteria</taxon>
        <taxon>Maricaulales</taxon>
        <taxon>Robiginitomaculaceae</taxon>
        <taxon>Hellea</taxon>
    </lineage>
</organism>
<dbReference type="PANTHER" id="PTHR42679:SF2">
    <property type="entry name" value="S-METHYL-5'-THIOADENOSINE PHOSPHORYLASE"/>
    <property type="match status" value="1"/>
</dbReference>
<evidence type="ECO:0000313" key="4">
    <source>
        <dbReference type="EMBL" id="HHL43912.1"/>
    </source>
</evidence>